<dbReference type="SUPFAM" id="SSF50494">
    <property type="entry name" value="Trypsin-like serine proteases"/>
    <property type="match status" value="1"/>
</dbReference>
<dbReference type="InterPro" id="IPR043504">
    <property type="entry name" value="Peptidase_S1_PA_chymotrypsin"/>
</dbReference>
<dbReference type="OrthoDB" id="6338546at2759"/>
<proteinExistence type="predicted"/>
<name>A0A7R8CX11_LEPSM</name>
<gene>
    <name evidence="1" type="ORF">LSAA_10402</name>
</gene>
<protein>
    <submittedName>
        <fullName evidence="1">(salmon louse) hypothetical protein</fullName>
    </submittedName>
</protein>
<evidence type="ECO:0000313" key="2">
    <source>
        <dbReference type="Proteomes" id="UP000675881"/>
    </source>
</evidence>
<keyword evidence="2" id="KW-1185">Reference proteome</keyword>
<organism evidence="1 2">
    <name type="scientific">Lepeophtheirus salmonis</name>
    <name type="common">Salmon louse</name>
    <name type="synonym">Caligus salmonis</name>
    <dbReference type="NCBI Taxonomy" id="72036"/>
    <lineage>
        <taxon>Eukaryota</taxon>
        <taxon>Metazoa</taxon>
        <taxon>Ecdysozoa</taxon>
        <taxon>Arthropoda</taxon>
        <taxon>Crustacea</taxon>
        <taxon>Multicrustacea</taxon>
        <taxon>Hexanauplia</taxon>
        <taxon>Copepoda</taxon>
        <taxon>Siphonostomatoida</taxon>
        <taxon>Caligidae</taxon>
        <taxon>Lepeophtheirus</taxon>
    </lineage>
</organism>
<sequence>MPQVHLRCYSVPFFLSIAFLQSSSAEYEDICGIENKKLSSRIIEYVRPICLSKYSNVGKTFTHENVTSTSWGCIKGSPNPIRVPQLHYVNGLRGVSGGPMNYEIEDGKYMQIGVAGFVGGKTCNDGQAEGFSRVTSFLEWIEGNTGRKIEA</sequence>
<dbReference type="AlphaFoldDB" id="A0A7R8CX11"/>
<dbReference type="EMBL" id="HG994584">
    <property type="protein sequence ID" value="CAF2956620.1"/>
    <property type="molecule type" value="Genomic_DNA"/>
</dbReference>
<dbReference type="InterPro" id="IPR009003">
    <property type="entry name" value="Peptidase_S1_PA"/>
</dbReference>
<evidence type="ECO:0000313" key="1">
    <source>
        <dbReference type="EMBL" id="CAF2956620.1"/>
    </source>
</evidence>
<dbReference type="Proteomes" id="UP000675881">
    <property type="component" value="Chromosome 5"/>
</dbReference>
<dbReference type="Gene3D" id="2.40.10.10">
    <property type="entry name" value="Trypsin-like serine proteases"/>
    <property type="match status" value="1"/>
</dbReference>
<reference evidence="1" key="1">
    <citation type="submission" date="2021-02" db="EMBL/GenBank/DDBJ databases">
        <authorList>
            <person name="Bekaert M."/>
        </authorList>
    </citation>
    <scope>NUCLEOTIDE SEQUENCE</scope>
    <source>
        <strain evidence="1">IoA-00</strain>
    </source>
</reference>
<accession>A0A7R8CX11</accession>